<feature type="transmembrane region" description="Helical" evidence="1">
    <location>
        <begin position="113"/>
        <end position="130"/>
    </location>
</feature>
<comment type="caution">
    <text evidence="2">The sequence shown here is derived from an EMBL/GenBank/DDBJ whole genome shotgun (WGS) entry which is preliminary data.</text>
</comment>
<protein>
    <submittedName>
        <fullName evidence="2">Uncharacterized protein</fullName>
    </submittedName>
</protein>
<keyword evidence="3" id="KW-1185">Reference proteome</keyword>
<keyword evidence="1" id="KW-0472">Membrane</keyword>
<feature type="transmembrane region" description="Helical" evidence="1">
    <location>
        <begin position="76"/>
        <end position="93"/>
    </location>
</feature>
<feature type="transmembrane region" description="Helical" evidence="1">
    <location>
        <begin position="6"/>
        <end position="28"/>
    </location>
</feature>
<reference evidence="2 3" key="1">
    <citation type="journal article" date="2023" name="Commun. Biol.">
        <title>Genome analysis of Parmales, the sister group of diatoms, reveals the evolutionary specialization of diatoms from phago-mixotrophs to photoautotrophs.</title>
        <authorList>
            <person name="Ban H."/>
            <person name="Sato S."/>
            <person name="Yoshikawa S."/>
            <person name="Yamada K."/>
            <person name="Nakamura Y."/>
            <person name="Ichinomiya M."/>
            <person name="Sato N."/>
            <person name="Blanc-Mathieu R."/>
            <person name="Endo H."/>
            <person name="Kuwata A."/>
            <person name="Ogata H."/>
        </authorList>
    </citation>
    <scope>NUCLEOTIDE SEQUENCE [LARGE SCALE GENOMIC DNA]</scope>
</reference>
<dbReference type="EMBL" id="BRYB01003539">
    <property type="protein sequence ID" value="GMI38437.1"/>
    <property type="molecule type" value="Genomic_DNA"/>
</dbReference>
<dbReference type="Proteomes" id="UP001165060">
    <property type="component" value="Unassembled WGS sequence"/>
</dbReference>
<sequence length="171" mass="19360">MRFPALVAASVTFFLWNFVLAPVMYFFFMKTAEKKKNFLWWNLQFHMQQIHTLNYPIAVLNCALSPSARALVFPDLWAALFVGVCYSVNYLLILDRLGVHLYPIFSPRSKGCVPAWGSVFLIYYFTYKFWNAAIGTGRLGVLADTPGVWREATGEGLGAIYALVTRGELAL</sequence>
<accession>A0ABQ6N2T4</accession>
<evidence type="ECO:0000256" key="1">
    <source>
        <dbReference type="SAM" id="Phobius"/>
    </source>
</evidence>
<evidence type="ECO:0000313" key="2">
    <source>
        <dbReference type="EMBL" id="GMI38437.1"/>
    </source>
</evidence>
<keyword evidence="1" id="KW-1133">Transmembrane helix</keyword>
<keyword evidence="1" id="KW-0812">Transmembrane</keyword>
<organism evidence="2 3">
    <name type="scientific">Tetraparma gracilis</name>
    <dbReference type="NCBI Taxonomy" id="2962635"/>
    <lineage>
        <taxon>Eukaryota</taxon>
        <taxon>Sar</taxon>
        <taxon>Stramenopiles</taxon>
        <taxon>Ochrophyta</taxon>
        <taxon>Bolidophyceae</taxon>
        <taxon>Parmales</taxon>
        <taxon>Triparmaceae</taxon>
        <taxon>Tetraparma</taxon>
    </lineage>
</organism>
<name>A0ABQ6N2T4_9STRA</name>
<evidence type="ECO:0000313" key="3">
    <source>
        <dbReference type="Proteomes" id="UP001165060"/>
    </source>
</evidence>
<proteinExistence type="predicted"/>
<gene>
    <name evidence="2" type="ORF">TeGR_g6678</name>
</gene>